<dbReference type="InterPro" id="IPR000725">
    <property type="entry name" value="Olfact_rcpt"/>
</dbReference>
<accession>A0ABM1KLF5</accession>
<evidence type="ECO:0000256" key="5">
    <source>
        <dbReference type="ARBA" id="ARBA00022725"/>
    </source>
</evidence>
<keyword evidence="9" id="KW-0297">G-protein coupled receptor</keyword>
<evidence type="ECO:0000256" key="9">
    <source>
        <dbReference type="RuleBase" id="RU000688"/>
    </source>
</evidence>
<feature type="transmembrane region" description="Helical" evidence="10">
    <location>
        <begin position="132"/>
        <end position="155"/>
    </location>
</feature>
<comment type="subcellular location">
    <subcellularLocation>
        <location evidence="1">Cell membrane</location>
        <topology evidence="1">Multi-pass membrane protein</topology>
    </subcellularLocation>
</comment>
<dbReference type="CDD" id="cd15431">
    <property type="entry name" value="7tmA_OR13H-like"/>
    <property type="match status" value="1"/>
</dbReference>
<evidence type="ECO:0000256" key="10">
    <source>
        <dbReference type="SAM" id="Phobius"/>
    </source>
</evidence>
<feature type="transmembrane region" description="Helical" evidence="10">
    <location>
        <begin position="301"/>
        <end position="327"/>
    </location>
</feature>
<dbReference type="GeneID" id="107117025"/>
<keyword evidence="3" id="KW-0716">Sensory transduction</keyword>
<evidence type="ECO:0000256" key="8">
    <source>
        <dbReference type="ARBA" id="ARBA00023224"/>
    </source>
</evidence>
<organism evidence="12 13">
    <name type="scientific">Gekko japonicus</name>
    <name type="common">Schlegel's Japanese gecko</name>
    <dbReference type="NCBI Taxonomy" id="146911"/>
    <lineage>
        <taxon>Eukaryota</taxon>
        <taxon>Metazoa</taxon>
        <taxon>Chordata</taxon>
        <taxon>Craniata</taxon>
        <taxon>Vertebrata</taxon>
        <taxon>Euteleostomi</taxon>
        <taxon>Lepidosauria</taxon>
        <taxon>Squamata</taxon>
        <taxon>Bifurcata</taxon>
        <taxon>Gekkota</taxon>
        <taxon>Gekkonidae</taxon>
        <taxon>Gekkoninae</taxon>
        <taxon>Gekko</taxon>
    </lineage>
</organism>
<dbReference type="Proteomes" id="UP000694871">
    <property type="component" value="Unplaced"/>
</dbReference>
<proteinExistence type="inferred from homology"/>
<keyword evidence="5" id="KW-0552">Olfaction</keyword>
<dbReference type="Gene3D" id="1.20.1070.10">
    <property type="entry name" value="Rhodopsin 7-helix transmembrane proteins"/>
    <property type="match status" value="1"/>
</dbReference>
<keyword evidence="12" id="KW-1185">Reference proteome</keyword>
<evidence type="ECO:0000256" key="1">
    <source>
        <dbReference type="ARBA" id="ARBA00004651"/>
    </source>
</evidence>
<dbReference type="PROSITE" id="PS00237">
    <property type="entry name" value="G_PROTEIN_RECEP_F1_1"/>
    <property type="match status" value="1"/>
</dbReference>
<feature type="transmembrane region" description="Helical" evidence="10">
    <location>
        <begin position="206"/>
        <end position="225"/>
    </location>
</feature>
<gene>
    <name evidence="13" type="primary">LOC107117025</name>
</gene>
<evidence type="ECO:0000256" key="6">
    <source>
        <dbReference type="ARBA" id="ARBA00022989"/>
    </source>
</evidence>
<keyword evidence="7 10" id="KW-0472">Membrane</keyword>
<keyword evidence="2" id="KW-1003">Cell membrane</keyword>
<dbReference type="PROSITE" id="PS50262">
    <property type="entry name" value="G_PROTEIN_RECEP_F1_2"/>
    <property type="match status" value="1"/>
</dbReference>
<reference evidence="13" key="1">
    <citation type="submission" date="2025-08" db="UniProtKB">
        <authorList>
            <consortium name="RefSeq"/>
        </authorList>
    </citation>
    <scope>IDENTIFICATION</scope>
</reference>
<sequence>MSYSSDEDEQNLVNAVILERLVVLDNQRGECPPLHDISKASSVQSFQVQALARLALLEDREGKVASMSGQMVRRQRSDDKPESQVAEELQVELYNEPPRREASMQEVGENETEVTEFILIGWSGRPKERMTLMAFLIVAYAVTAVGNGLIVLVVVTDPRLHNPMYFFLCNLSILDLCLITTGVPQSIANCLVDRPVMSLPLCFTQIYVGLCFGSTECLLLAVMAYDRYVAISNPLRYTLIMNMRVCIVLATVTWTTAFMLTVVPCLAKPAKFCGNNEVDHLSCEFKSVFKLICTDTSLSQISIYFTSSFTLVFPLSFILFSYLRILVTILRMHSEGGRMKAFSTCGSHLAVVSLYYGTCIFAYLLPQTKSTSNLEKNVSIFYGVVTPMLNPLIYTLRNQEVMGALKRLLNTKDVT</sequence>
<evidence type="ECO:0000259" key="11">
    <source>
        <dbReference type="PROSITE" id="PS50262"/>
    </source>
</evidence>
<evidence type="ECO:0000313" key="12">
    <source>
        <dbReference type="Proteomes" id="UP000694871"/>
    </source>
</evidence>
<feature type="transmembrane region" description="Helical" evidence="10">
    <location>
        <begin position="245"/>
        <end position="263"/>
    </location>
</feature>
<keyword evidence="4 9" id="KW-0812">Transmembrane</keyword>
<dbReference type="SUPFAM" id="SSF81321">
    <property type="entry name" value="Family A G protein-coupled receptor-like"/>
    <property type="match status" value="1"/>
</dbReference>
<dbReference type="InterPro" id="IPR017452">
    <property type="entry name" value="GPCR_Rhodpsn_7TM"/>
</dbReference>
<feature type="domain" description="G-protein coupled receptors family 1 profile" evidence="11">
    <location>
        <begin position="146"/>
        <end position="394"/>
    </location>
</feature>
<dbReference type="PRINTS" id="PR00245">
    <property type="entry name" value="OLFACTORYR"/>
</dbReference>
<dbReference type="InterPro" id="IPR000276">
    <property type="entry name" value="GPCR_Rhodpsn"/>
</dbReference>
<evidence type="ECO:0000256" key="4">
    <source>
        <dbReference type="ARBA" id="ARBA00022692"/>
    </source>
</evidence>
<protein>
    <submittedName>
        <fullName evidence="13">Olfactory receptor 13H1-like</fullName>
    </submittedName>
</protein>
<dbReference type="Pfam" id="PF13853">
    <property type="entry name" value="7tm_4"/>
    <property type="match status" value="1"/>
</dbReference>
<name>A0ABM1KLF5_GEKJA</name>
<keyword evidence="6 10" id="KW-1133">Transmembrane helix</keyword>
<comment type="similarity">
    <text evidence="9">Belongs to the G-protein coupled receptor 1 family.</text>
</comment>
<evidence type="ECO:0000256" key="3">
    <source>
        <dbReference type="ARBA" id="ARBA00022606"/>
    </source>
</evidence>
<keyword evidence="9" id="KW-0675">Receptor</keyword>
<evidence type="ECO:0000256" key="2">
    <source>
        <dbReference type="ARBA" id="ARBA00022475"/>
    </source>
</evidence>
<evidence type="ECO:0000256" key="7">
    <source>
        <dbReference type="ARBA" id="ARBA00023136"/>
    </source>
</evidence>
<keyword evidence="8 9" id="KW-0807">Transducer</keyword>
<feature type="transmembrane region" description="Helical" evidence="10">
    <location>
        <begin position="378"/>
        <end position="396"/>
    </location>
</feature>
<feature type="transmembrane region" description="Helical" evidence="10">
    <location>
        <begin position="348"/>
        <end position="366"/>
    </location>
</feature>
<dbReference type="PANTHER" id="PTHR26453">
    <property type="entry name" value="OLFACTORY RECEPTOR"/>
    <property type="match status" value="1"/>
</dbReference>
<evidence type="ECO:0000313" key="13">
    <source>
        <dbReference type="RefSeq" id="XP_015274542.1"/>
    </source>
</evidence>
<dbReference type="PRINTS" id="PR00237">
    <property type="entry name" value="GPCRRHODOPSN"/>
</dbReference>
<dbReference type="RefSeq" id="XP_015274542.1">
    <property type="nucleotide sequence ID" value="XM_015419056.1"/>
</dbReference>